<dbReference type="Pfam" id="PF13715">
    <property type="entry name" value="CarbopepD_reg_2"/>
    <property type="match status" value="1"/>
</dbReference>
<evidence type="ECO:0000313" key="14">
    <source>
        <dbReference type="Proteomes" id="UP000283387"/>
    </source>
</evidence>
<evidence type="ECO:0000256" key="5">
    <source>
        <dbReference type="ARBA" id="ARBA00023077"/>
    </source>
</evidence>
<dbReference type="InterPro" id="IPR037066">
    <property type="entry name" value="Plug_dom_sf"/>
</dbReference>
<evidence type="ECO:0000256" key="4">
    <source>
        <dbReference type="ARBA" id="ARBA00022692"/>
    </source>
</evidence>
<keyword evidence="14" id="KW-1185">Reference proteome</keyword>
<evidence type="ECO:0000259" key="12">
    <source>
        <dbReference type="Pfam" id="PF07715"/>
    </source>
</evidence>
<feature type="region of interest" description="Disordered" evidence="10">
    <location>
        <begin position="1086"/>
        <end position="1109"/>
    </location>
</feature>
<evidence type="ECO:0000259" key="11">
    <source>
        <dbReference type="Pfam" id="PF00593"/>
    </source>
</evidence>
<keyword evidence="2 8" id="KW-0813">Transport</keyword>
<dbReference type="InterPro" id="IPR008969">
    <property type="entry name" value="CarboxyPept-like_regulatory"/>
</dbReference>
<dbReference type="EMBL" id="RAPN01000001">
    <property type="protein sequence ID" value="RKD90896.1"/>
    <property type="molecule type" value="Genomic_DNA"/>
</dbReference>
<dbReference type="NCBIfam" id="TIGR04057">
    <property type="entry name" value="SusC_RagA_signa"/>
    <property type="match status" value="1"/>
</dbReference>
<dbReference type="InterPro" id="IPR039426">
    <property type="entry name" value="TonB-dep_rcpt-like"/>
</dbReference>
<reference evidence="13 14" key="1">
    <citation type="submission" date="2018-09" db="EMBL/GenBank/DDBJ databases">
        <title>Genomic Encyclopedia of Archaeal and Bacterial Type Strains, Phase II (KMG-II): from individual species to whole genera.</title>
        <authorList>
            <person name="Goeker M."/>
        </authorList>
    </citation>
    <scope>NUCLEOTIDE SEQUENCE [LARGE SCALE GENOMIC DNA]</scope>
    <source>
        <strain evidence="13 14">DSM 27148</strain>
    </source>
</reference>
<dbReference type="Proteomes" id="UP000283387">
    <property type="component" value="Unassembled WGS sequence"/>
</dbReference>
<dbReference type="SUPFAM" id="SSF49464">
    <property type="entry name" value="Carboxypeptidase regulatory domain-like"/>
    <property type="match status" value="1"/>
</dbReference>
<dbReference type="Gene3D" id="2.40.170.20">
    <property type="entry name" value="TonB-dependent receptor, beta-barrel domain"/>
    <property type="match status" value="1"/>
</dbReference>
<dbReference type="NCBIfam" id="TIGR04056">
    <property type="entry name" value="OMP_RagA_SusC"/>
    <property type="match status" value="1"/>
</dbReference>
<accession>A0A419W629</accession>
<sequence>MKKNVLFEAFTAKKPGRILFLLFICTILSLNVMAQEIKSVTIDNDNISIKELLREVERQSGCAFFYNNSDIDVNKQVSVKVSNQSVENLLREILPDDLTFKVNGKIITILKRGDSSNQENLSKNISVKGTITDGVGDPLPGATIILEGTTIGTISDANGKFNLSNIPGAGRLFVKFIGYNDQLVLVEGRKEINIVLDEEINELDEVVAIGYGTQKKSNVTGAIASVKAEALENRSTGDVGRAIQGKVAGVQIMALSGAPGSGTSFRIRGYSSNGLSNPLFIVDGLKVDNIDFLDPENIGSIEILKDAASGAIYGTEAGNGVVLITTKTGKRGTSRVFYNTQFGIQSMTNKVDMMDADEFKQFWSDAGVSQGAFQSANTDWQNEVFENGETQSHIIGFEGGNDDGLFFASVKYSKNDGMVVGDKDVNKRYIGQLNASYKINDWIKVGTTNSIEHSTTISVSQNAYNSVNSVIGSAYFFDPTVPTFYENDADAPTENGYNLLEAEAAGYNVLRNDKNQLYGTSRFIIEPQNPLGMIHNSDNLKRNSSLGGTLYAELTPFQNFSFTSRLGYGLGSTHTKTYREPYWWSATKYLINPALSESMYQSTYYQWENFANYSFSRGNSEFTTMAGMQYTQNLMEYMSASTDELVSTLPNFHNLDSSFTDANDAIGGSSDKTSNISYFGRLGWSYADRYILQANFRADAYDASRLSKSNRWGYFPSVSAGWVVSNENFMQEKNQDILSYLKIRGSWGINGNVNSLSNYRYTTYVTLASDYYNFNDALIAGSAPSDVLPNEDLTWEESKQYDIGADVRFFSDRLSFSFDYYNKITTNLLTEMTAPAVSGTSSQWVNLGKIKNSGLEFELDWKDRIGKFSYGIQGNISTLHNEVLESPYEEGRYPGGGGFFTEATYFEVGYPIWYLRTNIIDHIDYLTGQPIYKTSEELGTDDGKDYVGSSIPDYTYGITLTAEYKNFDLKVFGSGVQGSKLFWAIARLDQPKGNLPTAITKDHWSMDNIDGVHPAPSLWNNTTSLYYYGSSNDFVFNSSYFKIKQIQLGYTFPRKLISKLKMSSLRAYLSMDNFFTFTKYPGNDPEVMSGLSKGDEPRSSNGMSQGGGMGVDRVRYPAMKQVLFGLNVSF</sequence>
<evidence type="ECO:0000256" key="8">
    <source>
        <dbReference type="PROSITE-ProRule" id="PRU01360"/>
    </source>
</evidence>
<evidence type="ECO:0000313" key="13">
    <source>
        <dbReference type="EMBL" id="RKD90896.1"/>
    </source>
</evidence>
<dbReference type="RefSeq" id="WP_170154475.1">
    <property type="nucleotide sequence ID" value="NZ_RAPN01000001.1"/>
</dbReference>
<keyword evidence="6 8" id="KW-0472">Membrane</keyword>
<dbReference type="Gene3D" id="2.170.130.10">
    <property type="entry name" value="TonB-dependent receptor, plug domain"/>
    <property type="match status" value="1"/>
</dbReference>
<evidence type="ECO:0000256" key="6">
    <source>
        <dbReference type="ARBA" id="ARBA00023136"/>
    </source>
</evidence>
<keyword evidence="5 9" id="KW-0798">TonB box</keyword>
<comment type="similarity">
    <text evidence="8 9">Belongs to the TonB-dependent receptor family.</text>
</comment>
<dbReference type="InterPro" id="IPR000531">
    <property type="entry name" value="Beta-barrel_TonB"/>
</dbReference>
<dbReference type="SUPFAM" id="SSF56935">
    <property type="entry name" value="Porins"/>
    <property type="match status" value="1"/>
</dbReference>
<feature type="domain" description="TonB-dependent receptor plug" evidence="12">
    <location>
        <begin position="216"/>
        <end position="321"/>
    </location>
</feature>
<feature type="domain" description="TonB-dependent receptor-like beta-barrel" evidence="11">
    <location>
        <begin position="513"/>
        <end position="1073"/>
    </location>
</feature>
<evidence type="ECO:0000256" key="2">
    <source>
        <dbReference type="ARBA" id="ARBA00022448"/>
    </source>
</evidence>
<evidence type="ECO:0000256" key="10">
    <source>
        <dbReference type="SAM" id="MobiDB-lite"/>
    </source>
</evidence>
<dbReference type="Gene3D" id="2.60.40.1120">
    <property type="entry name" value="Carboxypeptidase-like, regulatory domain"/>
    <property type="match status" value="1"/>
</dbReference>
<dbReference type="InterPro" id="IPR036942">
    <property type="entry name" value="Beta-barrel_TonB_sf"/>
</dbReference>
<comment type="caution">
    <text evidence="13">The sequence shown here is derived from an EMBL/GenBank/DDBJ whole genome shotgun (WGS) entry which is preliminary data.</text>
</comment>
<keyword evidence="4 8" id="KW-0812">Transmembrane</keyword>
<organism evidence="13 14">
    <name type="scientific">Mangrovibacterium diazotrophicum</name>
    <dbReference type="NCBI Taxonomy" id="1261403"/>
    <lineage>
        <taxon>Bacteria</taxon>
        <taxon>Pseudomonadati</taxon>
        <taxon>Bacteroidota</taxon>
        <taxon>Bacteroidia</taxon>
        <taxon>Marinilabiliales</taxon>
        <taxon>Prolixibacteraceae</taxon>
        <taxon>Mangrovibacterium</taxon>
    </lineage>
</organism>
<dbReference type="Pfam" id="PF00593">
    <property type="entry name" value="TonB_dep_Rec_b-barrel"/>
    <property type="match status" value="1"/>
</dbReference>
<dbReference type="InterPro" id="IPR012910">
    <property type="entry name" value="Plug_dom"/>
</dbReference>
<gene>
    <name evidence="13" type="ORF">BC643_1241</name>
</gene>
<comment type="subcellular location">
    <subcellularLocation>
        <location evidence="1 8">Cell outer membrane</location>
        <topology evidence="1 8">Multi-pass membrane protein</topology>
    </subcellularLocation>
</comment>
<dbReference type="GO" id="GO:0009279">
    <property type="term" value="C:cell outer membrane"/>
    <property type="evidence" value="ECO:0007669"/>
    <property type="project" value="UniProtKB-SubCell"/>
</dbReference>
<keyword evidence="7 8" id="KW-0998">Cell outer membrane</keyword>
<dbReference type="InterPro" id="IPR023997">
    <property type="entry name" value="TonB-dep_OMP_SusC/RagA_CS"/>
</dbReference>
<evidence type="ECO:0000256" key="1">
    <source>
        <dbReference type="ARBA" id="ARBA00004571"/>
    </source>
</evidence>
<name>A0A419W629_9BACT</name>
<keyword evidence="3 8" id="KW-1134">Transmembrane beta strand</keyword>
<dbReference type="AlphaFoldDB" id="A0A419W629"/>
<dbReference type="Pfam" id="PF07715">
    <property type="entry name" value="Plug"/>
    <property type="match status" value="1"/>
</dbReference>
<evidence type="ECO:0000256" key="9">
    <source>
        <dbReference type="RuleBase" id="RU003357"/>
    </source>
</evidence>
<evidence type="ECO:0000256" key="3">
    <source>
        <dbReference type="ARBA" id="ARBA00022452"/>
    </source>
</evidence>
<evidence type="ECO:0000256" key="7">
    <source>
        <dbReference type="ARBA" id="ARBA00023237"/>
    </source>
</evidence>
<dbReference type="InterPro" id="IPR023996">
    <property type="entry name" value="TonB-dep_OMP_SusC/RagA"/>
</dbReference>
<protein>
    <submittedName>
        <fullName evidence="13">TonB-linked SusC/RagA family outer membrane protein</fullName>
    </submittedName>
</protein>
<dbReference type="PROSITE" id="PS52016">
    <property type="entry name" value="TONB_DEPENDENT_REC_3"/>
    <property type="match status" value="1"/>
</dbReference>
<proteinExistence type="inferred from homology"/>